<evidence type="ECO:0000313" key="3">
    <source>
        <dbReference type="EMBL" id="BBB30562.1"/>
    </source>
</evidence>
<keyword evidence="4" id="KW-1185">Reference proteome</keyword>
<dbReference type="PROSITE" id="PS50404">
    <property type="entry name" value="GST_NTER"/>
    <property type="match status" value="1"/>
</dbReference>
<protein>
    <submittedName>
        <fullName evidence="3">Glutathione S-transferase</fullName>
    </submittedName>
</protein>
<dbReference type="InterPro" id="IPR010987">
    <property type="entry name" value="Glutathione-S-Trfase_C-like"/>
</dbReference>
<dbReference type="InterPro" id="IPR004045">
    <property type="entry name" value="Glutathione_S-Trfase_N"/>
</dbReference>
<dbReference type="SUPFAM" id="SSF52833">
    <property type="entry name" value="Thioredoxin-like"/>
    <property type="match status" value="1"/>
</dbReference>
<accession>A0A7R6PI05</accession>
<dbReference type="KEGG" id="njp:NEJAP_2618"/>
<name>A0A7R6PI05_9GAMM</name>
<organism evidence="3 4">
    <name type="scientific">Neptunomonas japonica JAMM 1380</name>
    <dbReference type="NCBI Taxonomy" id="1441457"/>
    <lineage>
        <taxon>Bacteria</taxon>
        <taxon>Pseudomonadati</taxon>
        <taxon>Pseudomonadota</taxon>
        <taxon>Gammaproteobacteria</taxon>
        <taxon>Oceanospirillales</taxon>
        <taxon>Oceanospirillaceae</taxon>
        <taxon>Neptunomonas</taxon>
    </lineage>
</organism>
<dbReference type="InterPro" id="IPR004046">
    <property type="entry name" value="GST_C"/>
</dbReference>
<dbReference type="GO" id="GO:0006559">
    <property type="term" value="P:L-phenylalanine catabolic process"/>
    <property type="evidence" value="ECO:0007669"/>
    <property type="project" value="TreeGrafter"/>
</dbReference>
<dbReference type="Pfam" id="PF14497">
    <property type="entry name" value="GST_C_3"/>
    <property type="match status" value="1"/>
</dbReference>
<dbReference type="PROSITE" id="PS50405">
    <property type="entry name" value="GST_CTER"/>
    <property type="match status" value="1"/>
</dbReference>
<proteinExistence type="predicted"/>
<dbReference type="GO" id="GO:0006749">
    <property type="term" value="P:glutathione metabolic process"/>
    <property type="evidence" value="ECO:0007669"/>
    <property type="project" value="TreeGrafter"/>
</dbReference>
<feature type="domain" description="GST C-terminal" evidence="2">
    <location>
        <begin position="84"/>
        <end position="214"/>
    </location>
</feature>
<dbReference type="InterPro" id="IPR036282">
    <property type="entry name" value="Glutathione-S-Trfase_C_sf"/>
</dbReference>
<dbReference type="SFLD" id="SFLDG00358">
    <property type="entry name" value="Main_(cytGST)"/>
    <property type="match status" value="1"/>
</dbReference>
<feature type="domain" description="GST N-terminal" evidence="1">
    <location>
        <begin position="1"/>
        <end position="79"/>
    </location>
</feature>
<evidence type="ECO:0000259" key="2">
    <source>
        <dbReference type="PROSITE" id="PS50405"/>
    </source>
</evidence>
<dbReference type="GO" id="GO:0004364">
    <property type="term" value="F:glutathione transferase activity"/>
    <property type="evidence" value="ECO:0007669"/>
    <property type="project" value="TreeGrafter"/>
</dbReference>
<dbReference type="EMBL" id="AP014546">
    <property type="protein sequence ID" value="BBB30562.1"/>
    <property type="molecule type" value="Genomic_DNA"/>
</dbReference>
<dbReference type="AlphaFoldDB" id="A0A7R6PI05"/>
<dbReference type="GO" id="GO:0016034">
    <property type="term" value="F:maleylacetoacetate isomerase activity"/>
    <property type="evidence" value="ECO:0007669"/>
    <property type="project" value="TreeGrafter"/>
</dbReference>
<evidence type="ECO:0000259" key="1">
    <source>
        <dbReference type="PROSITE" id="PS50404"/>
    </source>
</evidence>
<dbReference type="SUPFAM" id="SSF47616">
    <property type="entry name" value="GST C-terminal domain-like"/>
    <property type="match status" value="1"/>
</dbReference>
<dbReference type="CDD" id="cd00299">
    <property type="entry name" value="GST_C_family"/>
    <property type="match status" value="1"/>
</dbReference>
<dbReference type="InterPro" id="IPR036249">
    <property type="entry name" value="Thioredoxin-like_sf"/>
</dbReference>
<dbReference type="SFLD" id="SFLDS00019">
    <property type="entry name" value="Glutathione_Transferase_(cytos"/>
    <property type="match status" value="1"/>
</dbReference>
<dbReference type="Gene3D" id="3.40.30.10">
    <property type="entry name" value="Glutaredoxin"/>
    <property type="match status" value="1"/>
</dbReference>
<evidence type="ECO:0000313" key="4">
    <source>
        <dbReference type="Proteomes" id="UP000595332"/>
    </source>
</evidence>
<dbReference type="RefSeq" id="WP_201347740.1">
    <property type="nucleotide sequence ID" value="NZ_AP014546.1"/>
</dbReference>
<dbReference type="PANTHER" id="PTHR42673">
    <property type="entry name" value="MALEYLACETOACETATE ISOMERASE"/>
    <property type="match status" value="1"/>
</dbReference>
<keyword evidence="3" id="KW-0808">Transferase</keyword>
<sequence>MKPVLYGAPLSPFVRKVRLLLDFKEVDYDSKMIVPYATPKGYEALNPLKKVPALVLGDNVLADSAVIAHFLDAYYPEKKLVPDDLLLKARCEWLEKYADYELSPHTTFTVFSQRILNCIAGKQPNEELVQKAIHEKLPPLFDYLESQLNGLYFIADELTLADISVASQLISYEHANETVPEDRWPKLTQFYQHFKQQTIVEQVISSEKATLTKILDV</sequence>
<dbReference type="InterPro" id="IPR040079">
    <property type="entry name" value="Glutathione_S-Trfase"/>
</dbReference>
<reference evidence="3 4" key="1">
    <citation type="journal article" date="2008" name="Int. J. Syst. Evol. Microbiol.">
        <title>Neptunomonas japonica sp. nov., an Osedax japonicus symbiont-like bacterium isolated from sediment adjacent to sperm whale carcasses off Kagoshima, Japan.</title>
        <authorList>
            <person name="Miyazaki M."/>
            <person name="Nogi Y."/>
            <person name="Fujiwara Y."/>
            <person name="Kawato M."/>
            <person name="Kubokawa K."/>
            <person name="Horikoshi K."/>
        </authorList>
    </citation>
    <scope>NUCLEOTIDE SEQUENCE [LARGE SCALE GENOMIC DNA]</scope>
    <source>
        <strain evidence="3 4">JAMM 1380</strain>
    </source>
</reference>
<dbReference type="Proteomes" id="UP000595332">
    <property type="component" value="Chromosome"/>
</dbReference>
<dbReference type="Gene3D" id="1.20.1050.10">
    <property type="match status" value="1"/>
</dbReference>
<gene>
    <name evidence="3" type="ORF">NEJAP_2618</name>
</gene>
<dbReference type="Pfam" id="PF13417">
    <property type="entry name" value="GST_N_3"/>
    <property type="match status" value="1"/>
</dbReference>
<dbReference type="PANTHER" id="PTHR42673:SF21">
    <property type="entry name" value="GLUTATHIONE S-TRANSFERASE YFCF"/>
    <property type="match status" value="1"/>
</dbReference>